<evidence type="ECO:0000313" key="5">
    <source>
        <dbReference type="Proteomes" id="UP000789405"/>
    </source>
</evidence>
<protein>
    <submittedName>
        <fullName evidence="4">26921_t:CDS:1</fullName>
    </submittedName>
</protein>
<keyword evidence="5" id="KW-1185">Reference proteome</keyword>
<comment type="caution">
    <text evidence="4">The sequence shown here is derived from an EMBL/GenBank/DDBJ whole genome shotgun (WGS) entry which is preliminary data.</text>
</comment>
<dbReference type="GO" id="GO:0046922">
    <property type="term" value="F:peptide-O-fucosyltransferase activity"/>
    <property type="evidence" value="ECO:0007669"/>
    <property type="project" value="InterPro"/>
</dbReference>
<evidence type="ECO:0000256" key="1">
    <source>
        <dbReference type="ARBA" id="ARBA00022679"/>
    </source>
</evidence>
<evidence type="ECO:0000313" key="4">
    <source>
        <dbReference type="EMBL" id="CAG8753675.1"/>
    </source>
</evidence>
<dbReference type="PANTHER" id="PTHR13398:SF0">
    <property type="entry name" value="GDP-FUCOSE PROTEIN O-FUCOSYLTRANSFERASE 2"/>
    <property type="match status" value="1"/>
</dbReference>
<dbReference type="Gene3D" id="3.40.50.11350">
    <property type="match status" value="1"/>
</dbReference>
<dbReference type="InterPro" id="IPR045130">
    <property type="entry name" value="OFUT2-like"/>
</dbReference>
<keyword evidence="1" id="KW-0808">Transferase</keyword>
<reference evidence="4" key="1">
    <citation type="submission" date="2021-06" db="EMBL/GenBank/DDBJ databases">
        <authorList>
            <person name="Kallberg Y."/>
            <person name="Tangrot J."/>
            <person name="Rosling A."/>
        </authorList>
    </citation>
    <scope>NUCLEOTIDE SEQUENCE</scope>
    <source>
        <strain evidence="4">MA453B</strain>
    </source>
</reference>
<dbReference type="Proteomes" id="UP000789405">
    <property type="component" value="Unassembled WGS sequence"/>
</dbReference>
<accession>A0A9N9IYF3</accession>
<sequence length="457" mass="53342">MSDIMLFTSYEDELQRILLPQNVQINSYLEEDYNTKLIPTDTYPNNYDSYDSYLDLYDDLYENINIKEFDEKFLSDSEVNKKYCKKEKDCRFLFIYYHSGQESKANIHLKTFSHIAGILDRTMVLTNVGRSRIESCNQFPFEFYYNLNALRNLFPKVNFISQLDFENWSRNRFKKPTIQHLHLSHDDSLMPILEQVNPIIEPVTHINCFNKFDLKFDNIAKFQRISINSEVLLQVNDGNDSSTLLIKNLMDSDAEILLIKDDIGKEILTQTHSAIPYANHIIKEALRIKVALKSYVAVYWRMEGVNPKSLPECAKQLSNTLQYIREIHGISNVYLSTDYPISTELNDPFSQFSHLTEYYNQAMKILNSTTDINIYSRISFDTFGKLRNRIGNNDEFIATDGVQRILDRIVCIGADYFLSGPANCCEQLNTFIRTVINARNELSKFDDSELQNIISRW</sequence>
<dbReference type="GO" id="GO:0006004">
    <property type="term" value="P:fucose metabolic process"/>
    <property type="evidence" value="ECO:0007669"/>
    <property type="project" value="UniProtKB-KW"/>
</dbReference>
<dbReference type="AlphaFoldDB" id="A0A9N9IYF3"/>
<keyword evidence="2" id="KW-0294">Fucose metabolism</keyword>
<gene>
    <name evidence="4" type="ORF">DERYTH_LOCUS17125</name>
</gene>
<dbReference type="EMBL" id="CAJVPY010015793">
    <property type="protein sequence ID" value="CAG8753675.1"/>
    <property type="molecule type" value="Genomic_DNA"/>
</dbReference>
<name>A0A9N9IYF3_9GLOM</name>
<evidence type="ECO:0000256" key="2">
    <source>
        <dbReference type="ARBA" id="ARBA00023253"/>
    </source>
</evidence>
<proteinExistence type="predicted"/>
<evidence type="ECO:0000256" key="3">
    <source>
        <dbReference type="ARBA" id="ARBA00023277"/>
    </source>
</evidence>
<organism evidence="4 5">
    <name type="scientific">Dentiscutata erythropus</name>
    <dbReference type="NCBI Taxonomy" id="1348616"/>
    <lineage>
        <taxon>Eukaryota</taxon>
        <taxon>Fungi</taxon>
        <taxon>Fungi incertae sedis</taxon>
        <taxon>Mucoromycota</taxon>
        <taxon>Glomeromycotina</taxon>
        <taxon>Glomeromycetes</taxon>
        <taxon>Diversisporales</taxon>
        <taxon>Gigasporaceae</taxon>
        <taxon>Dentiscutata</taxon>
    </lineage>
</organism>
<dbReference type="OrthoDB" id="2020419at2759"/>
<keyword evidence="3" id="KW-0119">Carbohydrate metabolism</keyword>
<dbReference type="PANTHER" id="PTHR13398">
    <property type="entry name" value="GDP-FUCOSE PROTEIN O-FUCOSYLTRANSFERASE 2"/>
    <property type="match status" value="1"/>
</dbReference>